<dbReference type="Pfam" id="PF12840">
    <property type="entry name" value="HTH_20"/>
    <property type="match status" value="1"/>
</dbReference>
<dbReference type="InterPro" id="IPR036388">
    <property type="entry name" value="WH-like_DNA-bd_sf"/>
</dbReference>
<dbReference type="PROSITE" id="PS50987">
    <property type="entry name" value="HTH_ARSR_2"/>
    <property type="match status" value="1"/>
</dbReference>
<dbReference type="InterPro" id="IPR001845">
    <property type="entry name" value="HTH_ArsR_DNA-bd_dom"/>
</dbReference>
<evidence type="ECO:0000256" key="3">
    <source>
        <dbReference type="ARBA" id="ARBA00023163"/>
    </source>
</evidence>
<name>A0ABQ3M2H3_9PSEU</name>
<dbReference type="SUPFAM" id="SSF46785">
    <property type="entry name" value="Winged helix' DNA-binding domain"/>
    <property type="match status" value="1"/>
</dbReference>
<dbReference type="PRINTS" id="PR00778">
    <property type="entry name" value="HTHARSR"/>
</dbReference>
<reference evidence="6" key="1">
    <citation type="journal article" date="2019" name="Int. J. Syst. Evol. Microbiol.">
        <title>The Global Catalogue of Microorganisms (GCM) 10K type strain sequencing project: providing services to taxonomists for standard genome sequencing and annotation.</title>
        <authorList>
            <consortium name="The Broad Institute Genomics Platform"/>
            <consortium name="The Broad Institute Genome Sequencing Center for Infectious Disease"/>
            <person name="Wu L."/>
            <person name="Ma J."/>
        </authorList>
    </citation>
    <scope>NUCLEOTIDE SEQUENCE [LARGE SCALE GENOMIC DNA]</scope>
    <source>
        <strain evidence="6">CGMCC 4.7367</strain>
    </source>
</reference>
<dbReference type="EMBL" id="BNAR01000001">
    <property type="protein sequence ID" value="GHH31467.1"/>
    <property type="molecule type" value="Genomic_DNA"/>
</dbReference>
<feature type="domain" description="HTH arsR-type" evidence="4">
    <location>
        <begin position="241"/>
        <end position="331"/>
    </location>
</feature>
<evidence type="ECO:0000313" key="5">
    <source>
        <dbReference type="EMBL" id="GHH31467.1"/>
    </source>
</evidence>
<evidence type="ECO:0000259" key="4">
    <source>
        <dbReference type="PROSITE" id="PS50987"/>
    </source>
</evidence>
<dbReference type="InterPro" id="IPR011991">
    <property type="entry name" value="ArsR-like_HTH"/>
</dbReference>
<dbReference type="CDD" id="cd00090">
    <property type="entry name" value="HTH_ARSR"/>
    <property type="match status" value="1"/>
</dbReference>
<dbReference type="PANTHER" id="PTHR43132:SF8">
    <property type="entry name" value="HTH-TYPE TRANSCRIPTIONAL REGULATOR KMTR"/>
    <property type="match status" value="1"/>
</dbReference>
<dbReference type="InterPro" id="IPR036390">
    <property type="entry name" value="WH_DNA-bd_sf"/>
</dbReference>
<keyword evidence="2" id="KW-0238">DNA-binding</keyword>
<proteinExistence type="predicted"/>
<keyword evidence="1" id="KW-0805">Transcription regulation</keyword>
<keyword evidence="3" id="KW-0804">Transcription</keyword>
<sequence>MPSLRIHFTMRDMGRTRLAGDGDPLWEVMHSGFRLNYHDEDPAFGQWKRSLLGNGTAEVRAGAALLAVLAPRGPYFPDFLTPPEASRGLEEGLEAMLSTPRGRLRAELSRLAENSPVPSRFQALAEGKPAVLRGVAAVLRAFHSAVISPHDGAVRSAVAADRARRSRVLAEQGVEGLLATLPSARWESPVLEIEYGVDRDLHLDGRGLLLVPSFFCKRLPLSLADPAMPPALIYPIDNALRWESLAANRPGGLEALMGPTRAAVLVAVGERAGATTTQLAKRLSASPASASRHTAVLRAAGLITTHRDGPAMLHTLTPLGIALLETPGPTK</sequence>
<keyword evidence="6" id="KW-1185">Reference proteome</keyword>
<evidence type="ECO:0000256" key="1">
    <source>
        <dbReference type="ARBA" id="ARBA00023015"/>
    </source>
</evidence>
<evidence type="ECO:0000313" key="6">
    <source>
        <dbReference type="Proteomes" id="UP000605568"/>
    </source>
</evidence>
<protein>
    <submittedName>
        <fullName evidence="5">Transcriptional regulator</fullName>
    </submittedName>
</protein>
<gene>
    <name evidence="5" type="ORF">GCM10017774_11090</name>
</gene>
<organism evidence="5 6">
    <name type="scientific">Lentzea cavernae</name>
    <dbReference type="NCBI Taxonomy" id="2020703"/>
    <lineage>
        <taxon>Bacteria</taxon>
        <taxon>Bacillati</taxon>
        <taxon>Actinomycetota</taxon>
        <taxon>Actinomycetes</taxon>
        <taxon>Pseudonocardiales</taxon>
        <taxon>Pseudonocardiaceae</taxon>
        <taxon>Lentzea</taxon>
    </lineage>
</organism>
<dbReference type="Proteomes" id="UP000605568">
    <property type="component" value="Unassembled WGS sequence"/>
</dbReference>
<dbReference type="SMART" id="SM00418">
    <property type="entry name" value="HTH_ARSR"/>
    <property type="match status" value="1"/>
</dbReference>
<dbReference type="Gene3D" id="1.10.10.10">
    <property type="entry name" value="Winged helix-like DNA-binding domain superfamily/Winged helix DNA-binding domain"/>
    <property type="match status" value="1"/>
</dbReference>
<dbReference type="InterPro" id="IPR051011">
    <property type="entry name" value="Metal_resp_trans_reg"/>
</dbReference>
<accession>A0ABQ3M2H3</accession>
<dbReference type="PANTHER" id="PTHR43132">
    <property type="entry name" value="ARSENICAL RESISTANCE OPERON REPRESSOR ARSR-RELATED"/>
    <property type="match status" value="1"/>
</dbReference>
<comment type="caution">
    <text evidence="5">The sequence shown here is derived from an EMBL/GenBank/DDBJ whole genome shotgun (WGS) entry which is preliminary data.</text>
</comment>
<evidence type="ECO:0000256" key="2">
    <source>
        <dbReference type="ARBA" id="ARBA00023125"/>
    </source>
</evidence>